<evidence type="ECO:0000259" key="2">
    <source>
        <dbReference type="Pfam" id="PF12680"/>
    </source>
</evidence>
<dbReference type="PANTHER" id="PTHR36367:SF2">
    <property type="entry name" value="TRANSMEMBRANE PROTEIN"/>
    <property type="match status" value="1"/>
</dbReference>
<dbReference type="Pfam" id="PF12680">
    <property type="entry name" value="SnoaL_2"/>
    <property type="match status" value="1"/>
</dbReference>
<evidence type="ECO:0000256" key="1">
    <source>
        <dbReference type="SAM" id="Phobius"/>
    </source>
</evidence>
<dbReference type="PANTHER" id="PTHR36367">
    <property type="entry name" value="TRANSMEMBRANE PROTEIN"/>
    <property type="match status" value="1"/>
</dbReference>
<feature type="transmembrane region" description="Helical" evidence="1">
    <location>
        <begin position="260"/>
        <end position="277"/>
    </location>
</feature>
<dbReference type="Gene3D" id="3.10.450.50">
    <property type="match status" value="1"/>
</dbReference>
<feature type="transmembrane region" description="Helical" evidence="1">
    <location>
        <begin position="187"/>
        <end position="207"/>
    </location>
</feature>
<dbReference type="STRING" id="1157962.A0A250WQ99"/>
<evidence type="ECO:0000313" key="4">
    <source>
        <dbReference type="Proteomes" id="UP000232323"/>
    </source>
</evidence>
<comment type="caution">
    <text evidence="3">The sequence shown here is derived from an EMBL/GenBank/DDBJ whole genome shotgun (WGS) entry which is preliminary data.</text>
</comment>
<keyword evidence="1" id="KW-0812">Transmembrane</keyword>
<feature type="transmembrane region" description="Helical" evidence="1">
    <location>
        <begin position="344"/>
        <end position="365"/>
    </location>
</feature>
<dbReference type="CDD" id="cd00531">
    <property type="entry name" value="NTF2_like"/>
    <property type="match status" value="1"/>
</dbReference>
<organism evidence="3 4">
    <name type="scientific">Chlamydomonas eustigma</name>
    <dbReference type="NCBI Taxonomy" id="1157962"/>
    <lineage>
        <taxon>Eukaryota</taxon>
        <taxon>Viridiplantae</taxon>
        <taxon>Chlorophyta</taxon>
        <taxon>core chlorophytes</taxon>
        <taxon>Chlorophyceae</taxon>
        <taxon>CS clade</taxon>
        <taxon>Chlamydomonadales</taxon>
        <taxon>Chlamydomonadaceae</taxon>
        <taxon>Chlamydomonas</taxon>
    </lineage>
</organism>
<dbReference type="EMBL" id="BEGY01000002">
    <property type="protein sequence ID" value="GAX72993.1"/>
    <property type="molecule type" value="Genomic_DNA"/>
</dbReference>
<dbReference type="Proteomes" id="UP000232323">
    <property type="component" value="Unassembled WGS sequence"/>
</dbReference>
<evidence type="ECO:0000313" key="3">
    <source>
        <dbReference type="EMBL" id="GAX72993.1"/>
    </source>
</evidence>
<dbReference type="AlphaFoldDB" id="A0A250WQ99"/>
<accession>A0A250WQ99</accession>
<dbReference type="InterPro" id="IPR032710">
    <property type="entry name" value="NTF2-like_dom_sf"/>
</dbReference>
<keyword evidence="1" id="KW-1133">Transmembrane helix</keyword>
<dbReference type="InterPro" id="IPR037401">
    <property type="entry name" value="SnoaL-like"/>
</dbReference>
<feature type="domain" description="SnoaL-like" evidence="2">
    <location>
        <begin position="45"/>
        <end position="145"/>
    </location>
</feature>
<feature type="transmembrane region" description="Helical" evidence="1">
    <location>
        <begin position="289"/>
        <end position="309"/>
    </location>
</feature>
<dbReference type="OrthoDB" id="201750at2759"/>
<keyword evidence="1" id="KW-0472">Membrane</keyword>
<gene>
    <name evidence="3" type="ORF">CEUSTIGMA_g445.t1</name>
</gene>
<feature type="transmembrane region" description="Helical" evidence="1">
    <location>
        <begin position="227"/>
        <end position="248"/>
    </location>
</feature>
<name>A0A250WQ99_9CHLO</name>
<keyword evidence="4" id="KW-1185">Reference proteome</keyword>
<sequence length="438" mass="48695">MQRPAAGGIHFSHLRLCVPNRFVSRASAQTVTPKLSQDAKEVIIKYYNAYNAGDIETIGGLLAEDCSYHDMIYEDPFEGRQEIVEYLKKVRTIVPSDLKFVIEDATSGDNRKVGIMWHVECGEGIVFPFSRGCSFYTLNEEGKIIQARDLVESAVKPGSSSLNLLATMTPLIRKLGRDADPANLRRLPLAAAAWWAFYATYTAVILLGSDVPGETALQTSPETITQVLNLSFNFFYVNIGLNALGLTLVPSIPDNPVYEAVFNFMNAWSLMTLPVILTEGKCDKVSNKIPWWLGIMFLTNVFYIPFMALRAAPEPEKPLSVESWFMSKRPSAGKPPPDQPLPGWAPLFGATSLTVGVISLVWAFIARPEYGDVSARLEYFLSMFNNDRVFFAFIVDAGLYSIWQSVLLHGAAPQHRFVPFFGMATYLLSRNDSKSSKA</sequence>
<feature type="transmembrane region" description="Helical" evidence="1">
    <location>
        <begin position="389"/>
        <end position="408"/>
    </location>
</feature>
<reference evidence="3 4" key="1">
    <citation type="submission" date="2017-08" db="EMBL/GenBank/DDBJ databases">
        <title>Acidophilic green algal genome provides insights into adaptation to an acidic environment.</title>
        <authorList>
            <person name="Hirooka S."/>
            <person name="Hirose Y."/>
            <person name="Kanesaki Y."/>
            <person name="Higuchi S."/>
            <person name="Fujiwara T."/>
            <person name="Onuma R."/>
            <person name="Era A."/>
            <person name="Ohbayashi R."/>
            <person name="Uzuka A."/>
            <person name="Nozaki H."/>
            <person name="Yoshikawa H."/>
            <person name="Miyagishima S.Y."/>
        </authorList>
    </citation>
    <scope>NUCLEOTIDE SEQUENCE [LARGE SCALE GENOMIC DNA]</scope>
    <source>
        <strain evidence="3 4">NIES-2499</strain>
    </source>
</reference>
<protein>
    <recommendedName>
        <fullName evidence="2">SnoaL-like domain-containing protein</fullName>
    </recommendedName>
</protein>
<dbReference type="SUPFAM" id="SSF54427">
    <property type="entry name" value="NTF2-like"/>
    <property type="match status" value="1"/>
</dbReference>
<proteinExistence type="predicted"/>